<dbReference type="PANTHER" id="PTHR18921:SF2">
    <property type="entry name" value="THYROID RECEPTOR-INTERACTING PROTEIN 11"/>
    <property type="match status" value="1"/>
</dbReference>
<evidence type="ECO:0000313" key="8">
    <source>
        <dbReference type="Proteomes" id="UP000053647"/>
    </source>
</evidence>
<evidence type="ECO:0000256" key="4">
    <source>
        <dbReference type="SAM" id="Coils"/>
    </source>
</evidence>
<keyword evidence="8" id="KW-1185">Reference proteome</keyword>
<feature type="compositionally biased region" description="Gly residues" evidence="5">
    <location>
        <begin position="409"/>
        <end position="419"/>
    </location>
</feature>
<feature type="region of interest" description="Disordered" evidence="5">
    <location>
        <begin position="395"/>
        <end position="436"/>
    </location>
</feature>
<reference evidence="8" key="2">
    <citation type="submission" date="2015-01" db="EMBL/GenBank/DDBJ databases">
        <title>Evolutionary Origins and Diversification of the Mycorrhizal Mutualists.</title>
        <authorList>
            <consortium name="DOE Joint Genome Institute"/>
            <consortium name="Mycorrhizal Genomics Consortium"/>
            <person name="Kohler A."/>
            <person name="Kuo A."/>
            <person name="Nagy L.G."/>
            <person name="Floudas D."/>
            <person name="Copeland A."/>
            <person name="Barry K.W."/>
            <person name="Cichocki N."/>
            <person name="Veneault-Fourrey C."/>
            <person name="LaButti K."/>
            <person name="Lindquist E.A."/>
            <person name="Lipzen A."/>
            <person name="Lundell T."/>
            <person name="Morin E."/>
            <person name="Murat C."/>
            <person name="Riley R."/>
            <person name="Ohm R."/>
            <person name="Sun H."/>
            <person name="Tunlid A."/>
            <person name="Henrissat B."/>
            <person name="Grigoriev I.V."/>
            <person name="Hibbett D.S."/>
            <person name="Martin F."/>
        </authorList>
    </citation>
    <scope>NUCLEOTIDE SEQUENCE [LARGE SCALE GENOMIC DNA]</scope>
    <source>
        <strain evidence="8">ATCC 200175</strain>
    </source>
</reference>
<proteinExistence type="predicted"/>
<feature type="compositionally biased region" description="Low complexity" evidence="5">
    <location>
        <begin position="30"/>
        <end position="53"/>
    </location>
</feature>
<dbReference type="OrthoDB" id="425925at2759"/>
<keyword evidence="3 4" id="KW-0175">Coiled coil</keyword>
<dbReference type="InterPro" id="IPR000237">
    <property type="entry name" value="GRIP_dom"/>
</dbReference>
<accession>A0A0C9TZV2</accession>
<gene>
    <name evidence="7" type="ORF">PAXINDRAFT_168941</name>
</gene>
<dbReference type="GO" id="GO:0005794">
    <property type="term" value="C:Golgi apparatus"/>
    <property type="evidence" value="ECO:0007669"/>
    <property type="project" value="UniProtKB-SubCell"/>
</dbReference>
<feature type="domain" description="GRIP" evidence="6">
    <location>
        <begin position="339"/>
        <end position="390"/>
    </location>
</feature>
<dbReference type="Proteomes" id="UP000053647">
    <property type="component" value="Unassembled WGS sequence"/>
</dbReference>
<dbReference type="GO" id="GO:0031267">
    <property type="term" value="F:small GTPase binding"/>
    <property type="evidence" value="ECO:0007669"/>
    <property type="project" value="TreeGrafter"/>
</dbReference>
<evidence type="ECO:0000256" key="3">
    <source>
        <dbReference type="ARBA" id="ARBA00023054"/>
    </source>
</evidence>
<reference evidence="7 8" key="1">
    <citation type="submission" date="2014-06" db="EMBL/GenBank/DDBJ databases">
        <authorList>
            <consortium name="DOE Joint Genome Institute"/>
            <person name="Kuo A."/>
            <person name="Kohler A."/>
            <person name="Nagy L.G."/>
            <person name="Floudas D."/>
            <person name="Copeland A."/>
            <person name="Barry K.W."/>
            <person name="Cichocki N."/>
            <person name="Veneault-Fourrey C."/>
            <person name="LaButti K."/>
            <person name="Lindquist E.A."/>
            <person name="Lipzen A."/>
            <person name="Lundell T."/>
            <person name="Morin E."/>
            <person name="Murat C."/>
            <person name="Sun H."/>
            <person name="Tunlid A."/>
            <person name="Henrissat B."/>
            <person name="Grigoriev I.V."/>
            <person name="Hibbett D.S."/>
            <person name="Martin F."/>
            <person name="Nordberg H.P."/>
            <person name="Cantor M.N."/>
            <person name="Hua S.X."/>
        </authorList>
    </citation>
    <scope>NUCLEOTIDE SEQUENCE [LARGE SCALE GENOMIC DNA]</scope>
    <source>
        <strain evidence="7 8">ATCC 200175</strain>
    </source>
</reference>
<dbReference type="EMBL" id="KN819335">
    <property type="protein sequence ID" value="KIJ15983.1"/>
    <property type="molecule type" value="Genomic_DNA"/>
</dbReference>
<sequence length="546" mass="59583">MSSNGTHRNLSQSPARPFSPAILNSLADGTSTSRSSTDSEPSTGTGATSSGAAVNGTAYNYHGDDQVLGPLERLQRQLDHEREEKENLASQYRNLLAKLTTMRTTLGNKLKQDAEELDRRELLIQTLSAQNEDLSSTVETLRAELIASHAESERTARELDLLRNHDLHESAASERELRDTLGELERSRMERDEWERVAMQEKVAAEEARSTSDALRRELDLERETREEDIVGLEAAKETAANLQSVLQDFQTAKEHELHQAVKDYKGQLDDVTLSLAEYKRRALDAELQLDDDKTNASRTSGLEQQLKEKNLLIGKLRHEAVIMNEHLIEALRRLRKSSSDTNVDRRLVTNVFLSFLSTPRADPKRFEMLGLIGTILGWGEAERERAGLIKGLGAATGGGTSGSASSSSGGGLFWGRGNGAASPGKSKNVELEKTDETESFSRLWVEFLLTEANQGESQSHPQPHLSTPSNPPLHASLPNSPAHSPNRVVLASTSNGPGASPTGLKGTRRLGSWTAVGSAAMTTVPNLNTAGPPPSRKGKEKEVNP</sequence>
<keyword evidence="2" id="KW-0333">Golgi apparatus</keyword>
<evidence type="ECO:0000313" key="7">
    <source>
        <dbReference type="EMBL" id="KIJ15983.1"/>
    </source>
</evidence>
<feature type="compositionally biased region" description="Polar residues" evidence="5">
    <location>
        <begin position="521"/>
        <end position="530"/>
    </location>
</feature>
<dbReference type="Pfam" id="PF10375">
    <property type="entry name" value="GRAB"/>
    <property type="match status" value="1"/>
</dbReference>
<dbReference type="AlphaFoldDB" id="A0A0C9TZV2"/>
<feature type="compositionally biased region" description="Polar residues" evidence="5">
    <location>
        <begin position="454"/>
        <end position="469"/>
    </location>
</feature>
<evidence type="ECO:0000259" key="6">
    <source>
        <dbReference type="PROSITE" id="PS50913"/>
    </source>
</evidence>
<evidence type="ECO:0000256" key="2">
    <source>
        <dbReference type="ARBA" id="ARBA00023034"/>
    </source>
</evidence>
<dbReference type="PANTHER" id="PTHR18921">
    <property type="entry name" value="MYOSIN HEAVY CHAIN - RELATED"/>
    <property type="match status" value="1"/>
</dbReference>
<comment type="subcellular location">
    <subcellularLocation>
        <location evidence="1">Golgi apparatus</location>
    </subcellularLocation>
</comment>
<feature type="region of interest" description="Disordered" evidence="5">
    <location>
        <begin position="1"/>
        <end position="65"/>
    </location>
</feature>
<evidence type="ECO:0000256" key="1">
    <source>
        <dbReference type="ARBA" id="ARBA00004555"/>
    </source>
</evidence>
<dbReference type="InterPro" id="IPR019459">
    <property type="entry name" value="GRAB"/>
</dbReference>
<feature type="coiled-coil region" evidence="4">
    <location>
        <begin position="205"/>
        <end position="296"/>
    </location>
</feature>
<name>A0A0C9TZV2_PAXIN</name>
<evidence type="ECO:0000256" key="5">
    <source>
        <dbReference type="SAM" id="MobiDB-lite"/>
    </source>
</evidence>
<feature type="compositionally biased region" description="Polar residues" evidence="5">
    <location>
        <begin position="1"/>
        <end position="14"/>
    </location>
</feature>
<dbReference type="HOGENOM" id="CLU_020680_2_0_1"/>
<organism evidence="7 8">
    <name type="scientific">Paxillus involutus ATCC 200175</name>
    <dbReference type="NCBI Taxonomy" id="664439"/>
    <lineage>
        <taxon>Eukaryota</taxon>
        <taxon>Fungi</taxon>
        <taxon>Dikarya</taxon>
        <taxon>Basidiomycota</taxon>
        <taxon>Agaricomycotina</taxon>
        <taxon>Agaricomycetes</taxon>
        <taxon>Agaricomycetidae</taxon>
        <taxon>Boletales</taxon>
        <taxon>Paxilineae</taxon>
        <taxon>Paxillaceae</taxon>
        <taxon>Paxillus</taxon>
    </lineage>
</organism>
<dbReference type="PROSITE" id="PS50913">
    <property type="entry name" value="GRIP"/>
    <property type="match status" value="1"/>
</dbReference>
<dbReference type="GO" id="GO:0006888">
    <property type="term" value="P:endoplasmic reticulum to Golgi vesicle-mediated transport"/>
    <property type="evidence" value="ECO:0007669"/>
    <property type="project" value="TreeGrafter"/>
</dbReference>
<protein>
    <recommendedName>
        <fullName evidence="6">GRIP domain-containing protein</fullName>
    </recommendedName>
</protein>
<feature type="coiled-coil region" evidence="4">
    <location>
        <begin position="71"/>
        <end position="144"/>
    </location>
</feature>
<feature type="region of interest" description="Disordered" evidence="5">
    <location>
        <begin position="454"/>
        <end position="546"/>
    </location>
</feature>
<dbReference type="GO" id="GO:0007030">
    <property type="term" value="P:Golgi organization"/>
    <property type="evidence" value="ECO:0007669"/>
    <property type="project" value="TreeGrafter"/>
</dbReference>